<name>A0ABR1GIQ6_9HYPO</name>
<gene>
    <name evidence="2" type="ORF">QQX98_012465</name>
</gene>
<accession>A0ABR1GIQ6</accession>
<organism evidence="2 3">
    <name type="scientific">Neonectria punicea</name>
    <dbReference type="NCBI Taxonomy" id="979145"/>
    <lineage>
        <taxon>Eukaryota</taxon>
        <taxon>Fungi</taxon>
        <taxon>Dikarya</taxon>
        <taxon>Ascomycota</taxon>
        <taxon>Pezizomycotina</taxon>
        <taxon>Sordariomycetes</taxon>
        <taxon>Hypocreomycetidae</taxon>
        <taxon>Hypocreales</taxon>
        <taxon>Nectriaceae</taxon>
        <taxon>Neonectria</taxon>
    </lineage>
</organism>
<evidence type="ECO:0000313" key="2">
    <source>
        <dbReference type="EMBL" id="KAK7398158.1"/>
    </source>
</evidence>
<keyword evidence="3" id="KW-1185">Reference proteome</keyword>
<proteinExistence type="predicted"/>
<feature type="non-terminal residue" evidence="2">
    <location>
        <position position="1"/>
    </location>
</feature>
<sequence>FRLKHEVNDDAARLLAFASDWIRICPEALDLLDGDCHGDNALKALITAYRLQNPRKVPLRGERDSSSRSRLFSENPEQDRVGRGFVNHLREPYDGWDTIIFEEDPDDPESGEVEGKIKLAIAGWLDVALPSLKDETSHKERHILVRESDYPDAAKRFFGTTEGRDRTFKKSADKALLRNKRRSDFIVLSHSCAKQGRHDLWPRTYTTAYLNNGDDNSSLNVWARTAWHYFGKSAVDTEINDSREEVGQERVSIAK</sequence>
<reference evidence="2 3" key="1">
    <citation type="journal article" date="2025" name="Microbiol. Resour. Announc.">
        <title>Draft genome sequences for Neonectria magnoliae and Neonectria punicea, canker pathogens of Liriodendron tulipifera and Acer saccharum in West Virginia.</title>
        <authorList>
            <person name="Petronek H.M."/>
            <person name="Kasson M.T."/>
            <person name="Metheny A.M."/>
            <person name="Stauder C.M."/>
            <person name="Lovett B."/>
            <person name="Lynch S.C."/>
            <person name="Garnas J.R."/>
            <person name="Kasson L.R."/>
            <person name="Stajich J.E."/>
        </authorList>
    </citation>
    <scope>NUCLEOTIDE SEQUENCE [LARGE SCALE GENOMIC DNA]</scope>
    <source>
        <strain evidence="2 3">NRRL 64653</strain>
    </source>
</reference>
<dbReference type="EMBL" id="JAZAVJ010000371">
    <property type="protein sequence ID" value="KAK7398158.1"/>
    <property type="molecule type" value="Genomic_DNA"/>
</dbReference>
<protein>
    <submittedName>
        <fullName evidence="2">Uncharacterized protein</fullName>
    </submittedName>
</protein>
<evidence type="ECO:0000313" key="3">
    <source>
        <dbReference type="Proteomes" id="UP001498476"/>
    </source>
</evidence>
<feature type="region of interest" description="Disordered" evidence="1">
    <location>
        <begin position="57"/>
        <end position="77"/>
    </location>
</feature>
<dbReference type="Proteomes" id="UP001498476">
    <property type="component" value="Unassembled WGS sequence"/>
</dbReference>
<comment type="caution">
    <text evidence="2">The sequence shown here is derived from an EMBL/GenBank/DDBJ whole genome shotgun (WGS) entry which is preliminary data.</text>
</comment>
<evidence type="ECO:0000256" key="1">
    <source>
        <dbReference type="SAM" id="MobiDB-lite"/>
    </source>
</evidence>